<sequence>MKCNVHNMIDNVETIFSVVVMVMLFSLVAYFAGINLF</sequence>
<dbReference type="Proteomes" id="UP000269940">
    <property type="component" value="Segment"/>
</dbReference>
<feature type="transmembrane region" description="Helical" evidence="1">
    <location>
        <begin position="12"/>
        <end position="32"/>
    </location>
</feature>
<accession>A0A386KBL1</accession>
<reference evidence="2 3" key="1">
    <citation type="submission" date="2018-08" db="EMBL/GenBank/DDBJ databases">
        <title>Complete genome sequence of five Acinetobacter baumannii phages from Abidjan, Cote d'Ivoire.</title>
        <authorList>
            <person name="Essoh C."/>
            <person name="Vernadet J.-P."/>
            <person name="Vergnaud G."/>
            <person name="Resch G."/>
            <person name="Pourcel C."/>
        </authorList>
    </citation>
    <scope>NUCLEOTIDE SEQUENCE [LARGE SCALE GENOMIC DNA]</scope>
</reference>
<keyword evidence="1" id="KW-1133">Transmembrane helix</keyword>
<evidence type="ECO:0000256" key="1">
    <source>
        <dbReference type="SAM" id="Phobius"/>
    </source>
</evidence>
<keyword evidence="1" id="KW-0812">Transmembrane</keyword>
<proteinExistence type="predicted"/>
<protein>
    <submittedName>
        <fullName evidence="2">Uncharacterized protein</fullName>
    </submittedName>
</protein>
<organism evidence="2 3">
    <name type="scientific">Acinetobacter phage vB_AbaM_B09_Aci05</name>
    <dbReference type="NCBI Taxonomy" id="2315458"/>
    <lineage>
        <taxon>Viruses</taxon>
        <taxon>Duplodnaviria</taxon>
        <taxon>Heunggongvirae</taxon>
        <taxon>Uroviricota</taxon>
        <taxon>Caudoviricetes</taxon>
        <taxon>Saclayvirus</taxon>
        <taxon>Saclayvirus Aci05</taxon>
    </lineage>
</organism>
<evidence type="ECO:0000313" key="3">
    <source>
        <dbReference type="Proteomes" id="UP000269940"/>
    </source>
</evidence>
<keyword evidence="1" id="KW-0472">Membrane</keyword>
<keyword evidence="3" id="KW-1185">Reference proteome</keyword>
<gene>
    <name evidence="2" type="ORF">Aci05_001</name>
</gene>
<evidence type="ECO:0000313" key="2">
    <source>
        <dbReference type="EMBL" id="AYD82469.1"/>
    </source>
</evidence>
<name>A0A386KBL1_9CAUD</name>
<dbReference type="EMBL" id="MH746814">
    <property type="protein sequence ID" value="AYD82469.1"/>
    <property type="molecule type" value="Genomic_DNA"/>
</dbReference>